<dbReference type="InterPro" id="IPR016187">
    <property type="entry name" value="CTDL_fold"/>
</dbReference>
<dbReference type="InterPro" id="IPR051043">
    <property type="entry name" value="Sulfatase_Mod_Factor_Kinase"/>
</dbReference>
<dbReference type="SUPFAM" id="SSF56436">
    <property type="entry name" value="C-type lectin-like"/>
    <property type="match status" value="1"/>
</dbReference>
<feature type="domain" description="Sulfatase-modifying factor enzyme-like" evidence="2">
    <location>
        <begin position="337"/>
        <end position="611"/>
    </location>
</feature>
<feature type="region of interest" description="Disordered" evidence="1">
    <location>
        <begin position="483"/>
        <end position="505"/>
    </location>
</feature>
<name>A0A4V1N1G5_9GAMM</name>
<dbReference type="InterPro" id="IPR005532">
    <property type="entry name" value="SUMF_dom"/>
</dbReference>
<gene>
    <name evidence="3" type="ORF">EPA99_03930</name>
</gene>
<dbReference type="GO" id="GO:0120147">
    <property type="term" value="F:formylglycine-generating oxidase activity"/>
    <property type="evidence" value="ECO:0007669"/>
    <property type="project" value="TreeGrafter"/>
</dbReference>
<evidence type="ECO:0000259" key="2">
    <source>
        <dbReference type="Pfam" id="PF03781"/>
    </source>
</evidence>
<sequence length="613" mass="66481">MLAALLLVSGCEPAQQRVAARQDPAAGAQRENAAQVTVSADAESDLSLNWRPPLTQLAKADLPQARRDAEQAMKQGRLFEEADSAIPLYLSMLAIAPDDARAGRSLERAVRAVLAQGRQAVAEAGDQAAALRRAVAIAAVIRTMAPRVQDLAQPASDYLASVDLAEQLWQLNAVGEDQLRQGQLGEGGTGALSSFRQALQLQPDQPRAMQGLAAVESALIRRAEQAARETDYPSADRWLRLAAGVREPVGTLDDARDRVARIRDAQVAALRDAGIRDLQTPQGLREARDKLAEVLRIAAPGDAVAADFRRRVDLVTHYGLFRPGQVFTDALESGGRGPAMVVVPHGAYRMGAGEDELGATEAEKPAHYVRFERGFAVSRTQVTVGQFRRFIQATGYLARATRRGHSIVYDERSGNFVRRNGADWQSTYSGAPAGDDMPVIHVSVRDADEYAKWLGAQTGRGYRLLSEAEFEYAVRAGRRGRYPWGDSGRPPEAAGNLTGGNDVSPSGRTWNNAFVGYGDGYWGPAPTGRFPPNPWGLRDMGSNVSEWVADCWHSNYRRAPADGAAWYNPGCRARVVRGGSWATSPIQTRAAWRSSNDSDMTSARVGFRVARTL</sequence>
<dbReference type="Pfam" id="PF03781">
    <property type="entry name" value="FGE-sulfatase"/>
    <property type="match status" value="1"/>
</dbReference>
<evidence type="ECO:0000313" key="4">
    <source>
        <dbReference type="Proteomes" id="UP000289784"/>
    </source>
</evidence>
<accession>A0A4V1N1G5</accession>
<dbReference type="AlphaFoldDB" id="A0A4V1N1G5"/>
<evidence type="ECO:0000313" key="3">
    <source>
        <dbReference type="EMBL" id="RXR07569.1"/>
    </source>
</evidence>
<dbReference type="PANTHER" id="PTHR23150">
    <property type="entry name" value="SULFATASE MODIFYING FACTOR 1, 2"/>
    <property type="match status" value="1"/>
</dbReference>
<keyword evidence="4" id="KW-1185">Reference proteome</keyword>
<dbReference type="PANTHER" id="PTHR23150:SF35">
    <property type="entry name" value="BLL6746 PROTEIN"/>
    <property type="match status" value="1"/>
</dbReference>
<evidence type="ECO:0000256" key="1">
    <source>
        <dbReference type="SAM" id="MobiDB-lite"/>
    </source>
</evidence>
<dbReference type="EMBL" id="SAWZ01000002">
    <property type="protein sequence ID" value="RXR07569.1"/>
    <property type="molecule type" value="Genomic_DNA"/>
</dbReference>
<reference evidence="3 4" key="1">
    <citation type="submission" date="2019-01" db="EMBL/GenBank/DDBJ databases">
        <title>Pseudoxanthomonas composti sp. nov., isolated from compost.</title>
        <authorList>
            <person name="Yang G."/>
        </authorList>
    </citation>
    <scope>NUCLEOTIDE SEQUENCE [LARGE SCALE GENOMIC DNA]</scope>
    <source>
        <strain evidence="3 4">GSS15</strain>
    </source>
</reference>
<dbReference type="Proteomes" id="UP000289784">
    <property type="component" value="Unassembled WGS sequence"/>
</dbReference>
<proteinExistence type="predicted"/>
<dbReference type="OrthoDB" id="9768004at2"/>
<organism evidence="3 4">
    <name type="scientific">Pseudoxanthomonas composti</name>
    <dbReference type="NCBI Taxonomy" id="2137479"/>
    <lineage>
        <taxon>Bacteria</taxon>
        <taxon>Pseudomonadati</taxon>
        <taxon>Pseudomonadota</taxon>
        <taxon>Gammaproteobacteria</taxon>
        <taxon>Lysobacterales</taxon>
        <taxon>Lysobacteraceae</taxon>
        <taxon>Pseudoxanthomonas</taxon>
    </lineage>
</organism>
<dbReference type="InterPro" id="IPR042095">
    <property type="entry name" value="SUMF_sf"/>
</dbReference>
<dbReference type="Gene3D" id="3.90.1580.10">
    <property type="entry name" value="paralog of FGE (formylglycine-generating enzyme)"/>
    <property type="match status" value="1"/>
</dbReference>
<comment type="caution">
    <text evidence="3">The sequence shown here is derived from an EMBL/GenBank/DDBJ whole genome shotgun (WGS) entry which is preliminary data.</text>
</comment>
<protein>
    <submittedName>
        <fullName evidence="3">Formylglycine-generating enzyme family protein</fullName>
    </submittedName>
</protein>